<evidence type="ECO:0000256" key="1">
    <source>
        <dbReference type="SAM" id="MobiDB-lite"/>
    </source>
</evidence>
<name>A0A183GV58_HELPZ</name>
<feature type="compositionally biased region" description="Polar residues" evidence="1">
    <location>
        <begin position="1"/>
        <end position="12"/>
    </location>
</feature>
<proteinExistence type="predicted"/>
<evidence type="ECO:0000313" key="2">
    <source>
        <dbReference type="Proteomes" id="UP000050761"/>
    </source>
</evidence>
<reference evidence="3" key="1">
    <citation type="submission" date="2019-09" db="UniProtKB">
        <authorList>
            <consortium name="WormBaseParasite"/>
        </authorList>
    </citation>
    <scope>IDENTIFICATION</scope>
</reference>
<accession>A0A183GV58</accession>
<keyword evidence="2" id="KW-1185">Reference proteome</keyword>
<organism evidence="2 3">
    <name type="scientific">Heligmosomoides polygyrus</name>
    <name type="common">Parasitic roundworm</name>
    <dbReference type="NCBI Taxonomy" id="6339"/>
    <lineage>
        <taxon>Eukaryota</taxon>
        <taxon>Metazoa</taxon>
        <taxon>Ecdysozoa</taxon>
        <taxon>Nematoda</taxon>
        <taxon>Chromadorea</taxon>
        <taxon>Rhabditida</taxon>
        <taxon>Rhabditina</taxon>
        <taxon>Rhabditomorpha</taxon>
        <taxon>Strongyloidea</taxon>
        <taxon>Heligmosomidae</taxon>
        <taxon>Heligmosomoides</taxon>
    </lineage>
</organism>
<protein>
    <submittedName>
        <fullName evidence="3">CX domain-containing protein</fullName>
    </submittedName>
</protein>
<feature type="region of interest" description="Disordered" evidence="1">
    <location>
        <begin position="1"/>
        <end position="22"/>
    </location>
</feature>
<dbReference type="Proteomes" id="UP000050761">
    <property type="component" value="Unassembled WGS sequence"/>
</dbReference>
<dbReference type="AlphaFoldDB" id="A0A183GV58"/>
<evidence type="ECO:0000313" key="3">
    <source>
        <dbReference type="WBParaSite" id="HPBE_0002657801-mRNA-1"/>
    </source>
</evidence>
<sequence>LQRITSGSTSPQRGRHPHGPYFQDPSIGIHQQRWRPFVHPQPYMYPYPPNGFRRLCLLFSTHMPGCSTISCTECCCDFEDDSSIYYIPTTARAVHPEGVYQHTSYTYSVPRSVVNGGPPNYLSIAGPPPVPSYAGEYVRTHVNHSRSRRARRVSDVGGIQ</sequence>
<dbReference type="WBParaSite" id="HPBE_0002657801-mRNA-1">
    <property type="protein sequence ID" value="HPBE_0002657801-mRNA-1"/>
    <property type="gene ID" value="HPBE_0002657801"/>
</dbReference>